<evidence type="ECO:0000313" key="2">
    <source>
        <dbReference type="EMBL" id="QIM54286.1"/>
    </source>
</evidence>
<dbReference type="SUPFAM" id="SSF53756">
    <property type="entry name" value="UDP-Glycosyltransferase/glycogen phosphorylase"/>
    <property type="match status" value="1"/>
</dbReference>
<dbReference type="RefSeq" id="WP_166230109.1">
    <property type="nucleotide sequence ID" value="NZ_CP049989.1"/>
</dbReference>
<dbReference type="PANTHER" id="PTHR43025:SF3">
    <property type="entry name" value="MONOGALACTOSYLDIACYLGLYCEROL SYNTHASE 1, CHLOROPLASTIC"/>
    <property type="match status" value="1"/>
</dbReference>
<organism evidence="2 3">
    <name type="scientific">Hydrogenophaga crocea</name>
    <dbReference type="NCBI Taxonomy" id="2716225"/>
    <lineage>
        <taxon>Bacteria</taxon>
        <taxon>Pseudomonadati</taxon>
        <taxon>Pseudomonadota</taxon>
        <taxon>Betaproteobacteria</taxon>
        <taxon>Burkholderiales</taxon>
        <taxon>Comamonadaceae</taxon>
        <taxon>Hydrogenophaga</taxon>
    </lineage>
</organism>
<dbReference type="Gene3D" id="3.40.50.2000">
    <property type="entry name" value="Glycogen Phosphorylase B"/>
    <property type="match status" value="1"/>
</dbReference>
<dbReference type="EMBL" id="CP049989">
    <property type="protein sequence ID" value="QIM54286.1"/>
    <property type="molecule type" value="Genomic_DNA"/>
</dbReference>
<name>A0A6G8IMN3_9BURK</name>
<protein>
    <submittedName>
        <fullName evidence="2">Galactosyldiacylglycerol synthase</fullName>
    </submittedName>
</protein>
<dbReference type="GO" id="GO:0016758">
    <property type="term" value="F:hexosyltransferase activity"/>
    <property type="evidence" value="ECO:0007669"/>
    <property type="project" value="InterPro"/>
</dbReference>
<sequence length="403" mass="43728">MQQVDLVYFNAGGGHRASALALQAVLKEQARPWNVRLVNLFEVLDPQGRFRQLTGMAPEDWYNRRLARGWTLGMAQELKLLQALIRVSHPTLTRRLAAHWRSTRPDLVVSLIPNFNRAMCAALAQARPGVPYATVLTDLADHPPHFWIEPGQPQHVVCGTPRAVQQALAAGHPPGRVHATSGMILRPDFYRPPVADRAAARRALGLDPDRPTGLVLFGGHGSRAMLTLARQLPGVQLILICGHNAALARRLQALPAPAPRHVVGFTTEVPQLMDLADFFIGKPGPGSVSEAVQRGLPVIVVDNAWTMPQERYNPQWVLEHGLGLVARSHRGIGAAVAALMADLPAFRARVGARRNRALYEVPQLLAGLLAGDPAGAEMGERARPAYSSGFAPECPLEPECPPA</sequence>
<dbReference type="KEGG" id="hcz:G9Q37_20070"/>
<dbReference type="InterPro" id="IPR050519">
    <property type="entry name" value="Glycosyltransf_28_UgtP"/>
</dbReference>
<keyword evidence="3" id="KW-1185">Reference proteome</keyword>
<dbReference type="Pfam" id="PF04101">
    <property type="entry name" value="Glyco_tran_28_C"/>
    <property type="match status" value="1"/>
</dbReference>
<evidence type="ECO:0000313" key="3">
    <source>
        <dbReference type="Proteomes" id="UP000503162"/>
    </source>
</evidence>
<feature type="domain" description="Glycosyl transferase family 28 C-terminal" evidence="1">
    <location>
        <begin position="229"/>
        <end position="314"/>
    </location>
</feature>
<dbReference type="Proteomes" id="UP000503162">
    <property type="component" value="Chromosome"/>
</dbReference>
<evidence type="ECO:0000259" key="1">
    <source>
        <dbReference type="Pfam" id="PF04101"/>
    </source>
</evidence>
<dbReference type="PANTHER" id="PTHR43025">
    <property type="entry name" value="MONOGALACTOSYLDIACYLGLYCEROL SYNTHASE"/>
    <property type="match status" value="1"/>
</dbReference>
<dbReference type="AlphaFoldDB" id="A0A6G8IMN3"/>
<reference evidence="2 3" key="1">
    <citation type="submission" date="2020-03" db="EMBL/GenBank/DDBJ databases">
        <title>Hydrogenophaga sp. nov. isolated from cyanobacterial mat.</title>
        <authorList>
            <person name="Thorat V."/>
            <person name="Kirdat K."/>
            <person name="Tiwarekar B."/>
            <person name="Costa E.D."/>
            <person name="Yadav A."/>
        </authorList>
    </citation>
    <scope>NUCLEOTIDE SEQUENCE [LARGE SCALE GENOMIC DNA]</scope>
    <source>
        <strain evidence="2 3">BA0156</strain>
    </source>
</reference>
<proteinExistence type="predicted"/>
<dbReference type="InterPro" id="IPR007235">
    <property type="entry name" value="Glyco_trans_28_C"/>
</dbReference>
<accession>A0A6G8IMN3</accession>
<gene>
    <name evidence="2" type="ORF">G9Q37_20070</name>
</gene>